<protein>
    <submittedName>
        <fullName evidence="2">Uncharacterized protein</fullName>
    </submittedName>
</protein>
<evidence type="ECO:0000313" key="2">
    <source>
        <dbReference type="EMBL" id="PJG60700.1"/>
    </source>
</evidence>
<dbReference type="AlphaFoldDB" id="A0A2H9U9H8"/>
<keyword evidence="3" id="KW-1185">Reference proteome</keyword>
<evidence type="ECO:0000313" key="3">
    <source>
        <dbReference type="Proteomes" id="UP000235861"/>
    </source>
</evidence>
<reference evidence="2 3" key="1">
    <citation type="submission" date="2017-11" db="EMBL/GenBank/DDBJ databases">
        <title>Draft genome sequence of environmental isolate Aeromonas cavernicola sp. nov. MDC 2508.</title>
        <authorList>
            <person name="Colston S.M."/>
            <person name="Navarro A."/>
            <person name="Martinez-Murcia A.J."/>
            <person name="Graf J."/>
        </authorList>
    </citation>
    <scope>NUCLEOTIDE SEQUENCE [LARGE SCALE GENOMIC DNA]</scope>
    <source>
        <strain evidence="2 3">MDC 2508</strain>
    </source>
</reference>
<proteinExistence type="predicted"/>
<evidence type="ECO:0000256" key="1">
    <source>
        <dbReference type="SAM" id="MobiDB-lite"/>
    </source>
</evidence>
<name>A0A2H9U9H8_9GAMM</name>
<gene>
    <name evidence="2" type="ORF">CUC53_00465</name>
</gene>
<feature type="region of interest" description="Disordered" evidence="1">
    <location>
        <begin position="1"/>
        <end position="94"/>
    </location>
</feature>
<feature type="compositionally biased region" description="Polar residues" evidence="1">
    <location>
        <begin position="69"/>
        <end position="84"/>
    </location>
</feature>
<sequence>MLEAGFGQSHGWGRPTCRVRRSVRPGERPEGNRAAVGLAGEETFGDVGSFQRHSPQPEEQAKPVEANGLASQAAQPHQTPQSQARLHKQTSDYA</sequence>
<organism evidence="2 3">
    <name type="scientific">Aeromonas cavernicola</name>
    <dbReference type="NCBI Taxonomy" id="1006623"/>
    <lineage>
        <taxon>Bacteria</taxon>
        <taxon>Pseudomonadati</taxon>
        <taxon>Pseudomonadota</taxon>
        <taxon>Gammaproteobacteria</taxon>
        <taxon>Aeromonadales</taxon>
        <taxon>Aeromonadaceae</taxon>
        <taxon>Aeromonas</taxon>
    </lineage>
</organism>
<comment type="caution">
    <text evidence="2">The sequence shown here is derived from an EMBL/GenBank/DDBJ whole genome shotgun (WGS) entry which is preliminary data.</text>
</comment>
<dbReference type="Proteomes" id="UP000235861">
    <property type="component" value="Unassembled WGS sequence"/>
</dbReference>
<accession>A0A2H9U9H8</accession>
<dbReference type="EMBL" id="PGGC01000004">
    <property type="protein sequence ID" value="PJG60700.1"/>
    <property type="molecule type" value="Genomic_DNA"/>
</dbReference>